<name>A0ABN2FXH9_9MICO</name>
<comment type="caution">
    <text evidence="2">The sequence shown here is derived from an EMBL/GenBank/DDBJ whole genome shotgun (WGS) entry which is preliminary data.</text>
</comment>
<proteinExistence type="predicted"/>
<evidence type="ECO:0000313" key="2">
    <source>
        <dbReference type="EMBL" id="GAA1661556.1"/>
    </source>
</evidence>
<evidence type="ECO:0000256" key="1">
    <source>
        <dbReference type="SAM" id="SignalP"/>
    </source>
</evidence>
<dbReference type="Proteomes" id="UP001500596">
    <property type="component" value="Unassembled WGS sequence"/>
</dbReference>
<keyword evidence="1" id="KW-0732">Signal</keyword>
<feature type="chain" id="PRO_5045869796" evidence="1">
    <location>
        <begin position="30"/>
        <end position="141"/>
    </location>
</feature>
<evidence type="ECO:0000313" key="3">
    <source>
        <dbReference type="Proteomes" id="UP001500596"/>
    </source>
</evidence>
<accession>A0ABN2FXH9</accession>
<gene>
    <name evidence="2" type="ORF">GCM10009807_01530</name>
</gene>
<dbReference type="RefSeq" id="WP_344050606.1">
    <property type="nucleotide sequence ID" value="NZ_BAAAPK010000001.1"/>
</dbReference>
<dbReference type="PROSITE" id="PS51257">
    <property type="entry name" value="PROKAR_LIPOPROTEIN"/>
    <property type="match status" value="1"/>
</dbReference>
<reference evidence="2 3" key="1">
    <citation type="journal article" date="2019" name="Int. J. Syst. Evol. Microbiol.">
        <title>The Global Catalogue of Microorganisms (GCM) 10K type strain sequencing project: providing services to taxonomists for standard genome sequencing and annotation.</title>
        <authorList>
            <consortium name="The Broad Institute Genomics Platform"/>
            <consortium name="The Broad Institute Genome Sequencing Center for Infectious Disease"/>
            <person name="Wu L."/>
            <person name="Ma J."/>
        </authorList>
    </citation>
    <scope>NUCLEOTIDE SEQUENCE [LARGE SCALE GENOMIC DNA]</scope>
    <source>
        <strain evidence="2 3">JCM 15575</strain>
    </source>
</reference>
<protein>
    <submittedName>
        <fullName evidence="2">Uncharacterized protein</fullName>
    </submittedName>
</protein>
<dbReference type="EMBL" id="BAAAPK010000001">
    <property type="protein sequence ID" value="GAA1661556.1"/>
    <property type="molecule type" value="Genomic_DNA"/>
</dbReference>
<sequence length="141" mass="15484">MRQRLLITVWTLPVLILAACSNPSSTTEAETVEVPPGFEIDDLYVPDLWVSKPVRGGTECGDGVLFDCWSVIVMSESGCDPYALLTFVERNASGDELKRYQLAAAAEGAGKAWDFSWDSQWFKPEVIASISVERAGCTDEM</sequence>
<keyword evidence="3" id="KW-1185">Reference proteome</keyword>
<feature type="signal peptide" evidence="1">
    <location>
        <begin position="1"/>
        <end position="29"/>
    </location>
</feature>
<organism evidence="2 3">
    <name type="scientific">Microbacterium lacus</name>
    <dbReference type="NCBI Taxonomy" id="415217"/>
    <lineage>
        <taxon>Bacteria</taxon>
        <taxon>Bacillati</taxon>
        <taxon>Actinomycetota</taxon>
        <taxon>Actinomycetes</taxon>
        <taxon>Micrococcales</taxon>
        <taxon>Microbacteriaceae</taxon>
        <taxon>Microbacterium</taxon>
    </lineage>
</organism>